<reference evidence="4 5" key="1">
    <citation type="submission" date="2014-11" db="EMBL/GenBank/DDBJ databases">
        <title>Genome sequence of Flavihumibacter solisilvae 3-3.</title>
        <authorList>
            <person name="Zhou G."/>
            <person name="Li M."/>
            <person name="Wang G."/>
        </authorList>
    </citation>
    <scope>NUCLEOTIDE SEQUENCE [LARGE SCALE GENOMIC DNA]</scope>
    <source>
        <strain evidence="4 5">3-3</strain>
    </source>
</reference>
<organism evidence="4 5">
    <name type="scientific">Flavihumibacter solisilvae</name>
    <dbReference type="NCBI Taxonomy" id="1349421"/>
    <lineage>
        <taxon>Bacteria</taxon>
        <taxon>Pseudomonadati</taxon>
        <taxon>Bacteroidota</taxon>
        <taxon>Chitinophagia</taxon>
        <taxon>Chitinophagales</taxon>
        <taxon>Chitinophagaceae</taxon>
        <taxon>Flavihumibacter</taxon>
    </lineage>
</organism>
<name>A0A0C1IZ21_9BACT</name>
<proteinExistence type="inferred from homology"/>
<dbReference type="Pfam" id="PF05163">
    <property type="entry name" value="DinB"/>
    <property type="match status" value="1"/>
</dbReference>
<evidence type="ECO:0000256" key="2">
    <source>
        <dbReference type="ARBA" id="ARBA00022723"/>
    </source>
</evidence>
<evidence type="ECO:0000313" key="4">
    <source>
        <dbReference type="EMBL" id="KIC95744.1"/>
    </source>
</evidence>
<dbReference type="EMBL" id="JSVC01000005">
    <property type="protein sequence ID" value="KIC95744.1"/>
    <property type="molecule type" value="Genomic_DNA"/>
</dbReference>
<comment type="caution">
    <text evidence="4">The sequence shown here is derived from an EMBL/GenBank/DDBJ whole genome shotgun (WGS) entry which is preliminary data.</text>
</comment>
<evidence type="ECO:0000256" key="3">
    <source>
        <dbReference type="PIRSR" id="PIRSR607837-1"/>
    </source>
</evidence>
<protein>
    <submittedName>
        <fullName evidence="4">Damage-inducible protein DinB</fullName>
    </submittedName>
</protein>
<gene>
    <name evidence="4" type="ORF">OI18_05570</name>
</gene>
<dbReference type="Proteomes" id="UP000031408">
    <property type="component" value="Unassembled WGS sequence"/>
</dbReference>
<keyword evidence="5" id="KW-1185">Reference proteome</keyword>
<dbReference type="Gene3D" id="1.20.120.450">
    <property type="entry name" value="dinb family like domain"/>
    <property type="match status" value="1"/>
</dbReference>
<dbReference type="GO" id="GO:0046872">
    <property type="term" value="F:metal ion binding"/>
    <property type="evidence" value="ECO:0007669"/>
    <property type="project" value="UniProtKB-KW"/>
</dbReference>
<dbReference type="STRING" id="1349421.OI18_05570"/>
<dbReference type="InterPro" id="IPR034660">
    <property type="entry name" value="DinB/YfiT-like"/>
</dbReference>
<dbReference type="SUPFAM" id="SSF109854">
    <property type="entry name" value="DinB/YfiT-like putative metalloenzymes"/>
    <property type="match status" value="1"/>
</dbReference>
<keyword evidence="2 3" id="KW-0479">Metal-binding</keyword>
<dbReference type="AlphaFoldDB" id="A0A0C1IZ21"/>
<evidence type="ECO:0000313" key="5">
    <source>
        <dbReference type="Proteomes" id="UP000031408"/>
    </source>
</evidence>
<accession>A0A0C1IZ21</accession>
<dbReference type="InterPro" id="IPR007837">
    <property type="entry name" value="DinB"/>
</dbReference>
<evidence type="ECO:0000256" key="1">
    <source>
        <dbReference type="ARBA" id="ARBA00008635"/>
    </source>
</evidence>
<feature type="binding site" evidence="3">
    <location>
        <position position="146"/>
    </location>
    <ligand>
        <name>a divalent metal cation</name>
        <dbReference type="ChEBI" id="CHEBI:60240"/>
    </ligand>
</feature>
<sequence>MQNAAPAKEHVINAAQLLEHWQGHRKLTRRVIEVFPEDAFFNFSIGGMRPFSQLTWELLTIAAPGITGIVTGDWGSLGDNSHNYAAAAPKTKEGFLKLWDESTAALDEQWETLPDSRFQETILAFGQYEGTIFSTILYFVDNEIHHRGQGYVYLRALGVEPPAFWDRS</sequence>
<comment type="similarity">
    <text evidence="1">Belongs to the DinB family.</text>
</comment>